<protein>
    <submittedName>
        <fullName evidence="2">Uncharacterized protein</fullName>
    </submittedName>
</protein>
<dbReference type="InterPro" id="IPR006212">
    <property type="entry name" value="Furin_repeat"/>
</dbReference>
<proteinExistence type="predicted"/>
<dbReference type="InterPro" id="IPR053215">
    <property type="entry name" value="TKL_Ser/Thr_kinase"/>
</dbReference>
<dbReference type="PANTHER" id="PTHR45756">
    <property type="entry name" value="PALMITOYLTRANSFERASE"/>
    <property type="match status" value="1"/>
</dbReference>
<evidence type="ECO:0000256" key="1">
    <source>
        <dbReference type="SAM" id="Phobius"/>
    </source>
</evidence>
<dbReference type="VEuPathDB" id="AmoebaDB:EIN_448660"/>
<dbReference type="RefSeq" id="XP_004255866.1">
    <property type="nucleotide sequence ID" value="XM_004255818.1"/>
</dbReference>
<dbReference type="PANTHER" id="PTHR45756:SF1">
    <property type="entry name" value="PROTEIN KINASE DOMAIN CONTAINING PROTEIN"/>
    <property type="match status" value="1"/>
</dbReference>
<dbReference type="Proteomes" id="UP000014680">
    <property type="component" value="Unassembled WGS sequence"/>
</dbReference>
<keyword evidence="1" id="KW-0472">Membrane</keyword>
<organism evidence="2 3">
    <name type="scientific">Entamoeba invadens IP1</name>
    <dbReference type="NCBI Taxonomy" id="370355"/>
    <lineage>
        <taxon>Eukaryota</taxon>
        <taxon>Amoebozoa</taxon>
        <taxon>Evosea</taxon>
        <taxon>Archamoebae</taxon>
        <taxon>Mastigamoebida</taxon>
        <taxon>Entamoebidae</taxon>
        <taxon>Entamoeba</taxon>
    </lineage>
</organism>
<evidence type="ECO:0000313" key="3">
    <source>
        <dbReference type="Proteomes" id="UP000014680"/>
    </source>
</evidence>
<keyword evidence="3" id="KW-1185">Reference proteome</keyword>
<dbReference type="SUPFAM" id="SSF57184">
    <property type="entry name" value="Growth factor receptor domain"/>
    <property type="match status" value="2"/>
</dbReference>
<keyword evidence="1" id="KW-0812">Transmembrane</keyword>
<dbReference type="InterPro" id="IPR009030">
    <property type="entry name" value="Growth_fac_rcpt_cys_sf"/>
</dbReference>
<dbReference type="GeneID" id="14888065"/>
<evidence type="ECO:0000313" key="2">
    <source>
        <dbReference type="EMBL" id="ELP89095.1"/>
    </source>
</evidence>
<accession>L7FLT5</accession>
<dbReference type="KEGG" id="eiv:EIN_448660"/>
<name>L7FLT5_ENTIV</name>
<dbReference type="OrthoDB" id="300641at2759"/>
<feature type="transmembrane region" description="Helical" evidence="1">
    <location>
        <begin position="252"/>
        <end position="281"/>
    </location>
</feature>
<keyword evidence="1" id="KW-1133">Transmembrane helix</keyword>
<dbReference type="AlphaFoldDB" id="L7FLT5"/>
<dbReference type="SMART" id="SM00261">
    <property type="entry name" value="FU"/>
    <property type="match status" value="3"/>
</dbReference>
<gene>
    <name evidence="2" type="ORF">EIN_448660</name>
</gene>
<dbReference type="EMBL" id="KB206681">
    <property type="protein sequence ID" value="ELP89095.1"/>
    <property type="molecule type" value="Genomic_DNA"/>
</dbReference>
<reference evidence="2 3" key="1">
    <citation type="submission" date="2012-10" db="EMBL/GenBank/DDBJ databases">
        <authorList>
            <person name="Zafar N."/>
            <person name="Inman J."/>
            <person name="Hall N."/>
            <person name="Lorenzi H."/>
            <person name="Caler E."/>
        </authorList>
    </citation>
    <scope>NUCLEOTIDE SEQUENCE [LARGE SCALE GENOMIC DNA]</scope>
    <source>
        <strain evidence="2 3">IP1</strain>
    </source>
</reference>
<sequence>MIDSINCKYFEGSVCKTCEDGNYKDVKDGCIEYSSKGCLRCNGGFYLMNSVCVQCEYPCTQCSNITYCTKCDAYSYTKNGLCFQINEILSVCGVMMSTYDGCVACKDGYMRSSDGKQCVKCDVSCQTCSNDGNCILCSEDYFRTPNNNTKLCNSYNQLFNCLNKTTSGCITCEFGFALINNLCYKCDENCTICDSTLECTECAENNILYDKKCVHYTTISHCISANNSKCVSCENGFKLNNDGILCGKSVNYALIVGLSVACVVCILFIIVTIIITFIIIYTKRQENKKQKTVCVFKGFLRIRCILRIKTILIKKYFSEDTKIKLLRFSSP</sequence>